<evidence type="ECO:0000313" key="2">
    <source>
        <dbReference type="EMBL" id="RZT77209.1"/>
    </source>
</evidence>
<name>A0A4Q7UCQ6_9ACTN</name>
<evidence type="ECO:0000313" key="3">
    <source>
        <dbReference type="Proteomes" id="UP000293781"/>
    </source>
</evidence>
<feature type="compositionally biased region" description="Polar residues" evidence="1">
    <location>
        <begin position="162"/>
        <end position="175"/>
    </location>
</feature>
<evidence type="ECO:0000256" key="1">
    <source>
        <dbReference type="SAM" id="MobiDB-lite"/>
    </source>
</evidence>
<feature type="region of interest" description="Disordered" evidence="1">
    <location>
        <begin position="31"/>
        <end position="55"/>
    </location>
</feature>
<dbReference type="Proteomes" id="UP000293781">
    <property type="component" value="Unassembled WGS sequence"/>
</dbReference>
<accession>A0A4Q7UCQ6</accession>
<feature type="region of interest" description="Disordered" evidence="1">
    <location>
        <begin position="150"/>
        <end position="176"/>
    </location>
</feature>
<dbReference type="AlphaFoldDB" id="A0A4Q7UCQ6"/>
<dbReference type="EMBL" id="SHKK01000001">
    <property type="protein sequence ID" value="RZT77209.1"/>
    <property type="molecule type" value="Genomic_DNA"/>
</dbReference>
<comment type="caution">
    <text evidence="2">The sequence shown here is derived from an EMBL/GenBank/DDBJ whole genome shotgun (WGS) entry which is preliminary data.</text>
</comment>
<gene>
    <name evidence="2" type="ORF">EV382_0353</name>
</gene>
<feature type="region of interest" description="Disordered" evidence="1">
    <location>
        <begin position="226"/>
        <end position="300"/>
    </location>
</feature>
<feature type="compositionally biased region" description="Basic residues" evidence="1">
    <location>
        <begin position="238"/>
        <end position="254"/>
    </location>
</feature>
<proteinExistence type="predicted"/>
<organism evidence="2 3">
    <name type="scientific">Micromonospora violae</name>
    <dbReference type="NCBI Taxonomy" id="1278207"/>
    <lineage>
        <taxon>Bacteria</taxon>
        <taxon>Bacillati</taxon>
        <taxon>Actinomycetota</taxon>
        <taxon>Actinomycetes</taxon>
        <taxon>Micromonosporales</taxon>
        <taxon>Micromonosporaceae</taxon>
        <taxon>Micromonospora</taxon>
    </lineage>
</organism>
<sequence>MTVSLTVGRAGSGPWTSPIGCCWSRRIGASAPPSNPAGLAREPSSTSHERGVHPQQNLLTSRWLHALQVVASNPRKPPRTPTHQITTSRRTVVVTALTRRSTQSISVAYLKSLCGGEFVEVIRLIPNTAVLLVKEAHLATTYTILRHESPTNRQCRPARPLRNSTQRMRPHSASNSAFCSASTRRCSRSAFALITRLYGQRTPNTWAGTEPGPNLLYIIKKAARRKAGPRARASGLRPRAHAVRTKPTKNHSHRSIAPNQPARSPVHDHQSHRRRDGNPDDNTVRRRQAPSALGHGTWSRIEAEWPGEHLTGIPARTTHESFLLLRRISGLLFSAKQPTYKVIARPAAFRARQHIDRVQVGYRCRNSTSPSIPPVEEEVIVEICAKRSHAPNTRHFCVQFLE</sequence>
<protein>
    <submittedName>
        <fullName evidence="2">Uncharacterized protein</fullName>
    </submittedName>
</protein>
<keyword evidence="3" id="KW-1185">Reference proteome</keyword>
<reference evidence="2 3" key="1">
    <citation type="submission" date="2019-02" db="EMBL/GenBank/DDBJ databases">
        <title>Sequencing the genomes of 1000 actinobacteria strains.</title>
        <authorList>
            <person name="Klenk H.-P."/>
        </authorList>
    </citation>
    <scope>NUCLEOTIDE SEQUENCE [LARGE SCALE GENOMIC DNA]</scope>
    <source>
        <strain evidence="2 3">DSM 45888</strain>
    </source>
</reference>